<organism evidence="3 4">
    <name type="scientific">Seminavis robusta</name>
    <dbReference type="NCBI Taxonomy" id="568900"/>
    <lineage>
        <taxon>Eukaryota</taxon>
        <taxon>Sar</taxon>
        <taxon>Stramenopiles</taxon>
        <taxon>Ochrophyta</taxon>
        <taxon>Bacillariophyta</taxon>
        <taxon>Bacillariophyceae</taxon>
        <taxon>Bacillariophycidae</taxon>
        <taxon>Naviculales</taxon>
        <taxon>Naviculaceae</taxon>
        <taxon>Seminavis</taxon>
    </lineage>
</organism>
<dbReference type="AlphaFoldDB" id="A0A9N8HKD3"/>
<proteinExistence type="predicted"/>
<protein>
    <submittedName>
        <fullName evidence="3">Leucine Rich Repeat</fullName>
    </submittedName>
</protein>
<dbReference type="EMBL" id="CAICTM010000721">
    <property type="protein sequence ID" value="CAB9515545.1"/>
    <property type="molecule type" value="Genomic_DNA"/>
</dbReference>
<evidence type="ECO:0000256" key="1">
    <source>
        <dbReference type="SAM" id="MobiDB-lite"/>
    </source>
</evidence>
<feature type="region of interest" description="Disordered" evidence="1">
    <location>
        <begin position="157"/>
        <end position="237"/>
    </location>
</feature>
<evidence type="ECO:0000313" key="4">
    <source>
        <dbReference type="Proteomes" id="UP001153069"/>
    </source>
</evidence>
<keyword evidence="2" id="KW-1133">Transmembrane helix</keyword>
<reference evidence="3" key="1">
    <citation type="submission" date="2020-06" db="EMBL/GenBank/DDBJ databases">
        <authorList>
            <consortium name="Plant Systems Biology data submission"/>
        </authorList>
    </citation>
    <scope>NUCLEOTIDE SEQUENCE</scope>
    <source>
        <strain evidence="3">D6</strain>
    </source>
</reference>
<accession>A0A9N8HKD3</accession>
<dbReference type="OrthoDB" id="56993at2759"/>
<feature type="compositionally biased region" description="Acidic residues" evidence="1">
    <location>
        <begin position="179"/>
        <end position="191"/>
    </location>
</feature>
<sequence>MSCSQLQKATIIRTPAPQAQAPGPQHAFPQDGRLQHCNGFLTLGKCPCPHHWITVVPGSENTRRSTASTKRKGAHNLGRVKSLDAPDTSPAADGSVSAEDDTHPSTSSECDSKVKDSGCSGAITPGSIIIDIEDANEDSPSQGSTVAVKPIEPNRQESLPGAWAQCPSNDGSRDGTSTQDDEDTPCFDDDNTAASQPRSDAQLRDSNLVTAISVDEDEESHFPTADPVQPPPEDKEIGTESQQKCFFCLLFVILVVATTATLLAVAKKDEGNDTASTNDSALYDTDTGEQISPADYVSRFLPSDTLQRIEMDPFSPQALAFDWLIQDPFLFGGNYSSDSSWRLPQRLALATLYFSLGGEGWPIQDNWLSYDHDECTWDFPGSFYFDVPELTFALATKTPCDDTGRYINPRLISRNKVEGQIPEELDLPRVSGRFIQ</sequence>
<evidence type="ECO:0000313" key="3">
    <source>
        <dbReference type="EMBL" id="CAB9515545.1"/>
    </source>
</evidence>
<feature type="transmembrane region" description="Helical" evidence="2">
    <location>
        <begin position="245"/>
        <end position="266"/>
    </location>
</feature>
<keyword evidence="2" id="KW-0812">Transmembrane</keyword>
<feature type="compositionally biased region" description="Polar residues" evidence="1">
    <location>
        <begin position="166"/>
        <end position="178"/>
    </location>
</feature>
<feature type="compositionally biased region" description="Polar residues" evidence="1">
    <location>
        <begin position="192"/>
        <end position="210"/>
    </location>
</feature>
<comment type="caution">
    <text evidence="3">The sequence shown here is derived from an EMBL/GenBank/DDBJ whole genome shotgun (WGS) entry which is preliminary data.</text>
</comment>
<gene>
    <name evidence="3" type="ORF">SEMRO_722_G192900.1</name>
</gene>
<keyword evidence="2" id="KW-0472">Membrane</keyword>
<feature type="region of interest" description="Disordered" evidence="1">
    <location>
        <begin position="1"/>
        <end position="28"/>
    </location>
</feature>
<feature type="compositionally biased region" description="Low complexity" evidence="1">
    <location>
        <begin position="15"/>
        <end position="28"/>
    </location>
</feature>
<keyword evidence="4" id="KW-1185">Reference proteome</keyword>
<dbReference type="Proteomes" id="UP001153069">
    <property type="component" value="Unassembled WGS sequence"/>
</dbReference>
<evidence type="ECO:0000256" key="2">
    <source>
        <dbReference type="SAM" id="Phobius"/>
    </source>
</evidence>
<feature type="region of interest" description="Disordered" evidence="1">
    <location>
        <begin position="59"/>
        <end position="117"/>
    </location>
</feature>
<name>A0A9N8HKD3_9STRA</name>